<reference evidence="1 2" key="1">
    <citation type="journal article" date="2015" name="Nat. Commun.">
        <title>Lucilia cuprina genome unlocks parasitic fly biology to underpin future interventions.</title>
        <authorList>
            <person name="Anstead C.A."/>
            <person name="Korhonen P.K."/>
            <person name="Young N.D."/>
            <person name="Hall R.S."/>
            <person name="Jex A.R."/>
            <person name="Murali S.C."/>
            <person name="Hughes D.S."/>
            <person name="Lee S.F."/>
            <person name="Perry T."/>
            <person name="Stroehlein A.J."/>
            <person name="Ansell B.R."/>
            <person name="Breugelmans B."/>
            <person name="Hofmann A."/>
            <person name="Qu J."/>
            <person name="Dugan S."/>
            <person name="Lee S.L."/>
            <person name="Chao H."/>
            <person name="Dinh H."/>
            <person name="Han Y."/>
            <person name="Doddapaneni H.V."/>
            <person name="Worley K.C."/>
            <person name="Muzny D.M."/>
            <person name="Ioannidis P."/>
            <person name="Waterhouse R.M."/>
            <person name="Zdobnov E.M."/>
            <person name="James P.J."/>
            <person name="Bagnall N.H."/>
            <person name="Kotze A.C."/>
            <person name="Gibbs R.A."/>
            <person name="Richards S."/>
            <person name="Batterham P."/>
            <person name="Gasser R.B."/>
        </authorList>
    </citation>
    <scope>NUCLEOTIDE SEQUENCE [LARGE SCALE GENOMIC DNA]</scope>
    <source>
        <strain evidence="1 2">LS</strain>
        <tissue evidence="1">Full body</tissue>
    </source>
</reference>
<gene>
    <name evidence="1" type="ORF">FF38_13209</name>
</gene>
<dbReference type="AlphaFoldDB" id="A0A0L0CK78"/>
<sequence>MATELRVKIYFTIDHFVNKICIQCQNFVYFNLTISLYEEFLGKCWYKGCSGLKGISLRSHISSAV</sequence>
<keyword evidence="2" id="KW-1185">Reference proteome</keyword>
<comment type="caution">
    <text evidence="1">The sequence shown here is derived from an EMBL/GenBank/DDBJ whole genome shotgun (WGS) entry which is preliminary data.</text>
</comment>
<accession>A0A0L0CK78</accession>
<protein>
    <submittedName>
        <fullName evidence="1">Uncharacterized protein</fullName>
    </submittedName>
</protein>
<evidence type="ECO:0000313" key="1">
    <source>
        <dbReference type="EMBL" id="KNC32660.1"/>
    </source>
</evidence>
<evidence type="ECO:0000313" key="2">
    <source>
        <dbReference type="Proteomes" id="UP000037069"/>
    </source>
</evidence>
<dbReference type="EMBL" id="JRES01000296">
    <property type="protein sequence ID" value="KNC32660.1"/>
    <property type="molecule type" value="Genomic_DNA"/>
</dbReference>
<organism evidence="1 2">
    <name type="scientific">Lucilia cuprina</name>
    <name type="common">Green bottle fly</name>
    <name type="synonym">Australian sheep blowfly</name>
    <dbReference type="NCBI Taxonomy" id="7375"/>
    <lineage>
        <taxon>Eukaryota</taxon>
        <taxon>Metazoa</taxon>
        <taxon>Ecdysozoa</taxon>
        <taxon>Arthropoda</taxon>
        <taxon>Hexapoda</taxon>
        <taxon>Insecta</taxon>
        <taxon>Pterygota</taxon>
        <taxon>Neoptera</taxon>
        <taxon>Endopterygota</taxon>
        <taxon>Diptera</taxon>
        <taxon>Brachycera</taxon>
        <taxon>Muscomorpha</taxon>
        <taxon>Oestroidea</taxon>
        <taxon>Calliphoridae</taxon>
        <taxon>Luciliinae</taxon>
        <taxon>Lucilia</taxon>
    </lineage>
</organism>
<dbReference type="Proteomes" id="UP000037069">
    <property type="component" value="Unassembled WGS sequence"/>
</dbReference>
<proteinExistence type="predicted"/>
<name>A0A0L0CK78_LUCCU</name>